<dbReference type="RefSeq" id="WP_285932114.1">
    <property type="nucleotide sequence ID" value="NZ_JASTZU010000036.1"/>
</dbReference>
<dbReference type="SMART" id="SM01208">
    <property type="entry name" value="G5"/>
    <property type="match status" value="1"/>
</dbReference>
<reference evidence="4 5" key="1">
    <citation type="submission" date="2023-06" db="EMBL/GenBank/DDBJ databases">
        <title>Aquibacillus rhizosphaerae LR5S19.</title>
        <authorList>
            <person name="Sun J.-Q."/>
        </authorList>
    </citation>
    <scope>NUCLEOTIDE SEQUENCE [LARGE SCALE GENOMIC DNA]</scope>
    <source>
        <strain evidence="4 5">LR5S19</strain>
    </source>
</reference>
<dbReference type="Pfam" id="PF01551">
    <property type="entry name" value="Peptidase_M23"/>
    <property type="match status" value="1"/>
</dbReference>
<accession>A0ABT7L506</accession>
<sequence>MWKNTMGAKYPSVPSTKSMGLIKKTALTTVLGLGITFNVAYADDSELSTIFHVYIDGEHVGTVDSKEVIQSHVDKLIDEQEKNYEDYSFAVGEEISYVEEKVFNPEDSNKEVIDVLDDELSIKVNAYELKIGDKVLGYFKDKEAAEATLNHFKAKYVDLEIIEKLEKQSDEEKTETTLSVGDSNVIDVQLSKEVSFSEGKVLPEEVLTEEEGNTLLEKGTLEDKKHKVEEGEVLGAIAGKYDLDIKTILELNPSLNEESVLQIGQEINVTAYEPFVNVMVKEEKLVEEEISYEKEIVESDDLYKGDEKVKQEGQSGKKEVHYALEMVNGNITSKEIVKESITKEPVKEIIIKGTKVVPSRGSGQFHWPAVGGYVSSHMGERWGSYHKGMDIAGVSNRSILAVDNGTVESAGWDDGGYGNKIVINHNNGYKTVYAHLSSIDVSAGQTITKGSTIGVMGSTGDSTGIHLHFEVYNNGSLVNPNSMF</sequence>
<keyword evidence="5" id="KW-1185">Reference proteome</keyword>
<dbReference type="SMART" id="SM00257">
    <property type="entry name" value="LysM"/>
    <property type="match status" value="1"/>
</dbReference>
<comment type="caution">
    <text evidence="4">The sequence shown here is derived from an EMBL/GenBank/DDBJ whole genome shotgun (WGS) entry which is preliminary data.</text>
</comment>
<dbReference type="InterPro" id="IPR036779">
    <property type="entry name" value="LysM_dom_sf"/>
</dbReference>
<keyword evidence="1" id="KW-0732">Signal</keyword>
<dbReference type="PROSITE" id="PS51109">
    <property type="entry name" value="G5"/>
    <property type="match status" value="1"/>
</dbReference>
<dbReference type="Pfam" id="PF07501">
    <property type="entry name" value="G5"/>
    <property type="match status" value="1"/>
</dbReference>
<feature type="domain" description="G5" evidence="2">
    <location>
        <begin position="276"/>
        <end position="356"/>
    </location>
</feature>
<keyword evidence="4" id="KW-0378">Hydrolase</keyword>
<dbReference type="EMBL" id="JASTZU010000036">
    <property type="protein sequence ID" value="MDL4840953.1"/>
    <property type="molecule type" value="Genomic_DNA"/>
</dbReference>
<feature type="domain" description="LysM" evidence="3">
    <location>
        <begin position="224"/>
        <end position="269"/>
    </location>
</feature>
<dbReference type="Pfam" id="PF01476">
    <property type="entry name" value="LysM"/>
    <property type="match status" value="1"/>
</dbReference>
<dbReference type="GO" id="GO:0016787">
    <property type="term" value="F:hydrolase activity"/>
    <property type="evidence" value="ECO:0007669"/>
    <property type="project" value="UniProtKB-KW"/>
</dbReference>
<dbReference type="PROSITE" id="PS51782">
    <property type="entry name" value="LYSM"/>
    <property type="match status" value="1"/>
</dbReference>
<gene>
    <name evidence="4" type="ORF">QQS35_10875</name>
</gene>
<dbReference type="InterPro" id="IPR016047">
    <property type="entry name" value="M23ase_b-sheet_dom"/>
</dbReference>
<dbReference type="EC" id="3.4.24.-" evidence="4"/>
<dbReference type="InterPro" id="IPR011098">
    <property type="entry name" value="G5_dom"/>
</dbReference>
<dbReference type="Gene3D" id="2.70.70.10">
    <property type="entry name" value="Glucose Permease (Domain IIA)"/>
    <property type="match status" value="1"/>
</dbReference>
<dbReference type="PANTHER" id="PTHR21666:SF270">
    <property type="entry name" value="MUREIN HYDROLASE ACTIVATOR ENVC"/>
    <property type="match status" value="1"/>
</dbReference>
<evidence type="ECO:0000313" key="5">
    <source>
        <dbReference type="Proteomes" id="UP001235343"/>
    </source>
</evidence>
<protein>
    <submittedName>
        <fullName evidence="4">M23 family metallopeptidase</fullName>
        <ecNumber evidence="4">3.4.24.-</ecNumber>
    </submittedName>
</protein>
<dbReference type="InterPro" id="IPR018392">
    <property type="entry name" value="LysM"/>
</dbReference>
<dbReference type="InterPro" id="IPR050570">
    <property type="entry name" value="Cell_wall_metabolism_enzyme"/>
</dbReference>
<evidence type="ECO:0000259" key="2">
    <source>
        <dbReference type="PROSITE" id="PS51109"/>
    </source>
</evidence>
<evidence type="ECO:0000256" key="1">
    <source>
        <dbReference type="ARBA" id="ARBA00022729"/>
    </source>
</evidence>
<dbReference type="CDD" id="cd12797">
    <property type="entry name" value="M23_peptidase"/>
    <property type="match status" value="1"/>
</dbReference>
<dbReference type="PANTHER" id="PTHR21666">
    <property type="entry name" value="PEPTIDASE-RELATED"/>
    <property type="match status" value="1"/>
</dbReference>
<dbReference type="InterPro" id="IPR011055">
    <property type="entry name" value="Dup_hybrid_motif"/>
</dbReference>
<proteinExistence type="predicted"/>
<evidence type="ECO:0000259" key="3">
    <source>
        <dbReference type="PROSITE" id="PS51782"/>
    </source>
</evidence>
<evidence type="ECO:0000313" key="4">
    <source>
        <dbReference type="EMBL" id="MDL4840953.1"/>
    </source>
</evidence>
<dbReference type="SUPFAM" id="SSF51261">
    <property type="entry name" value="Duplicated hybrid motif"/>
    <property type="match status" value="1"/>
</dbReference>
<dbReference type="CDD" id="cd00118">
    <property type="entry name" value="LysM"/>
    <property type="match status" value="1"/>
</dbReference>
<dbReference type="Proteomes" id="UP001235343">
    <property type="component" value="Unassembled WGS sequence"/>
</dbReference>
<name>A0ABT7L506_9BACI</name>
<dbReference type="Gene3D" id="2.20.230.10">
    <property type="entry name" value="Resuscitation-promoting factor rpfb"/>
    <property type="match status" value="1"/>
</dbReference>
<dbReference type="SUPFAM" id="SSF54106">
    <property type="entry name" value="LysM domain"/>
    <property type="match status" value="1"/>
</dbReference>
<organism evidence="4 5">
    <name type="scientific">Aquibacillus rhizosphaerae</name>
    <dbReference type="NCBI Taxonomy" id="3051431"/>
    <lineage>
        <taxon>Bacteria</taxon>
        <taxon>Bacillati</taxon>
        <taxon>Bacillota</taxon>
        <taxon>Bacilli</taxon>
        <taxon>Bacillales</taxon>
        <taxon>Bacillaceae</taxon>
        <taxon>Aquibacillus</taxon>
    </lineage>
</organism>
<dbReference type="Gene3D" id="3.10.350.10">
    <property type="entry name" value="LysM domain"/>
    <property type="match status" value="1"/>
</dbReference>